<evidence type="ECO:0000256" key="10">
    <source>
        <dbReference type="RuleBase" id="RU361143"/>
    </source>
</evidence>
<comment type="pathway">
    <text evidence="3 10">Protein modification; protein glycosylation.</text>
</comment>
<evidence type="ECO:0000256" key="9">
    <source>
        <dbReference type="ARBA" id="ARBA00023136"/>
    </source>
</evidence>
<dbReference type="PANTHER" id="PTHR21049">
    <property type="entry name" value="RIBOPHORIN I"/>
    <property type="match status" value="1"/>
</dbReference>
<dbReference type="EMBL" id="MCFG01000071">
    <property type="protein sequence ID" value="ORX83524.1"/>
    <property type="molecule type" value="Genomic_DNA"/>
</dbReference>
<comment type="subcellular location">
    <subcellularLocation>
        <location evidence="2 10">Endoplasmic reticulum membrane</location>
        <topology evidence="2 10">Single-pass type I membrane protein</topology>
    </subcellularLocation>
</comment>
<dbReference type="PANTHER" id="PTHR21049:SF0">
    <property type="entry name" value="DOLICHYL-DIPHOSPHOOLIGOSACCHARIDE--PROTEIN GLYCOSYLTRANSFERASE SUBUNIT 1"/>
    <property type="match status" value="1"/>
</dbReference>
<protein>
    <recommendedName>
        <fullName evidence="10">Dolichyl-diphosphooligosaccharide--protein glycosyltransferase subunit 1</fullName>
    </recommendedName>
</protein>
<evidence type="ECO:0000256" key="1">
    <source>
        <dbReference type="ARBA" id="ARBA00002791"/>
    </source>
</evidence>
<dbReference type="OrthoDB" id="310030at2759"/>
<name>A0A1Y1XDS5_9FUNG</name>
<evidence type="ECO:0000313" key="11">
    <source>
        <dbReference type="EMBL" id="ORX83524.1"/>
    </source>
</evidence>
<feature type="transmembrane region" description="Helical" evidence="10">
    <location>
        <begin position="434"/>
        <end position="453"/>
    </location>
</feature>
<keyword evidence="9 10" id="KW-0472">Membrane</keyword>
<evidence type="ECO:0000256" key="3">
    <source>
        <dbReference type="ARBA" id="ARBA00004922"/>
    </source>
</evidence>
<evidence type="ECO:0000256" key="2">
    <source>
        <dbReference type="ARBA" id="ARBA00004115"/>
    </source>
</evidence>
<comment type="similarity">
    <text evidence="4 10">Belongs to the OST1 family.</text>
</comment>
<proteinExistence type="inferred from homology"/>
<dbReference type="Pfam" id="PF04597">
    <property type="entry name" value="Ribophorin_I"/>
    <property type="match status" value="1"/>
</dbReference>
<evidence type="ECO:0000256" key="5">
    <source>
        <dbReference type="ARBA" id="ARBA00022692"/>
    </source>
</evidence>
<evidence type="ECO:0000313" key="12">
    <source>
        <dbReference type="Proteomes" id="UP000193944"/>
    </source>
</evidence>
<dbReference type="GO" id="GO:0008250">
    <property type="term" value="C:oligosaccharyltransferase complex"/>
    <property type="evidence" value="ECO:0007669"/>
    <property type="project" value="UniProtKB-UniRule"/>
</dbReference>
<gene>
    <name evidence="11" type="ORF">BCR32DRAFT_201723</name>
</gene>
<dbReference type="AlphaFoldDB" id="A0A1Y1XDS5"/>
<reference evidence="11 12" key="1">
    <citation type="submission" date="2016-08" db="EMBL/GenBank/DDBJ databases">
        <title>A Parts List for Fungal Cellulosomes Revealed by Comparative Genomics.</title>
        <authorList>
            <consortium name="DOE Joint Genome Institute"/>
            <person name="Haitjema C.H."/>
            <person name="Gilmore S.P."/>
            <person name="Henske J.K."/>
            <person name="Solomon K.V."/>
            <person name="De Groot R."/>
            <person name="Kuo A."/>
            <person name="Mondo S.J."/>
            <person name="Salamov A.A."/>
            <person name="Labutti K."/>
            <person name="Zhao Z."/>
            <person name="Chiniquy J."/>
            <person name="Barry K."/>
            <person name="Brewer H.M."/>
            <person name="Purvine S.O."/>
            <person name="Wright A.T."/>
            <person name="Boxma B."/>
            <person name="Van Alen T."/>
            <person name="Hackstein J.H."/>
            <person name="Baker S.E."/>
            <person name="Grigoriev I.V."/>
            <person name="O'Malley M.A."/>
        </authorList>
    </citation>
    <scope>NUCLEOTIDE SEQUENCE [LARGE SCALE GENOMIC DNA]</scope>
    <source>
        <strain evidence="11 12">S4</strain>
    </source>
</reference>
<evidence type="ECO:0000256" key="6">
    <source>
        <dbReference type="ARBA" id="ARBA00022729"/>
    </source>
</evidence>
<sequence length="462" mass="53613">MNLKYIALLTTLFLSLANAIEVPKNVFINNLHRQLDISQSVVRENVAISVKAKEDGVKFFYLTYKQDLIPYLSTMVAFTKVDKEEVLEIEQIDLEDDSDLAYFKVNLEKPINTGERVIVNVEVSIIKVLKPYPKYIEQNDDQYVLFNTNVYYLSPYLVSKQKTTFKIGETIKSYSEDPAPVKVSENDVYYGPYENIEPGTEKIVSLHYKFKGILIHFEKIERTIEISHWGHTVGFKEDLIVHHDGSELKNNFNRIAFQKSKFYTETPSSVKDMIFVLPPRATDIFFVDTIGNVSTSAFHKDETRTLLQVLPRYPLFGGWKYTWSQGYNNPLDGNVKYSPTLKKYVFQAPVLLSIKHVPVDHFKLNIILPEGARNVDINLPYSFDNEERKMTYSYLDTTGRPTIVLEKENVCDDHFQYFQVSYNLPFYFPLQKPLVVALFIFSLFVISMIWNRLDLSIVKVKI</sequence>
<keyword evidence="12" id="KW-1185">Reference proteome</keyword>
<accession>A0A1Y1XDS5</accession>
<dbReference type="UniPathway" id="UPA00378"/>
<keyword evidence="8 10" id="KW-1133">Transmembrane helix</keyword>
<comment type="subunit">
    <text evidence="10">Component of the oligosaccharyltransferase (OST) complex.</text>
</comment>
<reference evidence="11 12" key="2">
    <citation type="submission" date="2016-08" db="EMBL/GenBank/DDBJ databases">
        <title>Pervasive Adenine N6-methylation of Active Genes in Fungi.</title>
        <authorList>
            <consortium name="DOE Joint Genome Institute"/>
            <person name="Mondo S.J."/>
            <person name="Dannebaum R.O."/>
            <person name="Kuo R.C."/>
            <person name="Labutti K."/>
            <person name="Haridas S."/>
            <person name="Kuo A."/>
            <person name="Salamov A."/>
            <person name="Ahrendt S.R."/>
            <person name="Lipzen A."/>
            <person name="Sullivan W."/>
            <person name="Andreopoulos W.B."/>
            <person name="Clum A."/>
            <person name="Lindquist E."/>
            <person name="Daum C."/>
            <person name="Ramamoorthy G.K."/>
            <person name="Gryganskyi A."/>
            <person name="Culley D."/>
            <person name="Magnuson J.K."/>
            <person name="James T.Y."/>
            <person name="O'Malley M.A."/>
            <person name="Stajich J.E."/>
            <person name="Spatafora J.W."/>
            <person name="Visel A."/>
            <person name="Grigoriev I.V."/>
        </authorList>
    </citation>
    <scope>NUCLEOTIDE SEQUENCE [LARGE SCALE GENOMIC DNA]</scope>
    <source>
        <strain evidence="11 12">S4</strain>
    </source>
</reference>
<dbReference type="InterPro" id="IPR007676">
    <property type="entry name" value="Ribophorin_I"/>
</dbReference>
<dbReference type="STRING" id="1754192.A0A1Y1XDS5"/>
<dbReference type="Proteomes" id="UP000193944">
    <property type="component" value="Unassembled WGS sequence"/>
</dbReference>
<keyword evidence="5 10" id="KW-0812">Transmembrane</keyword>
<keyword evidence="7 10" id="KW-0256">Endoplasmic reticulum</keyword>
<organism evidence="11 12">
    <name type="scientific">Anaeromyces robustus</name>
    <dbReference type="NCBI Taxonomy" id="1754192"/>
    <lineage>
        <taxon>Eukaryota</taxon>
        <taxon>Fungi</taxon>
        <taxon>Fungi incertae sedis</taxon>
        <taxon>Chytridiomycota</taxon>
        <taxon>Chytridiomycota incertae sedis</taxon>
        <taxon>Neocallimastigomycetes</taxon>
        <taxon>Neocallimastigales</taxon>
        <taxon>Neocallimastigaceae</taxon>
        <taxon>Anaeromyces</taxon>
    </lineage>
</organism>
<feature type="signal peptide" evidence="10">
    <location>
        <begin position="1"/>
        <end position="19"/>
    </location>
</feature>
<comment type="caution">
    <text evidence="11">The sequence shown here is derived from an EMBL/GenBank/DDBJ whole genome shotgun (WGS) entry which is preliminary data.</text>
</comment>
<evidence type="ECO:0000256" key="8">
    <source>
        <dbReference type="ARBA" id="ARBA00022989"/>
    </source>
</evidence>
<evidence type="ECO:0000256" key="4">
    <source>
        <dbReference type="ARBA" id="ARBA00008905"/>
    </source>
</evidence>
<comment type="function">
    <text evidence="1 10">Subunit of the oligosaccharyl transferase (OST) complex that catalyzes the initial transfer of a defined glycan (Glc(3)Man(9)GlcNAc(2) in eukaryotes) from the lipid carrier dolichol-pyrophosphate to an asparagine residue within an Asn-X-Ser/Thr consensus motif in nascent polypeptide chains, the first step in protein N-glycosylation. N-glycosylation occurs cotranslationally and the complex associates with the Sec61 complex at the channel-forming translocon complex that mediates protein translocation across the endoplasmic reticulum (ER). All subunits are required for a maximal enzyme activity.</text>
</comment>
<feature type="chain" id="PRO_5011809956" description="Dolichyl-diphosphooligosaccharide--protein glycosyltransferase subunit 1" evidence="10">
    <location>
        <begin position="20"/>
        <end position="462"/>
    </location>
</feature>
<evidence type="ECO:0000256" key="7">
    <source>
        <dbReference type="ARBA" id="ARBA00022824"/>
    </source>
</evidence>
<dbReference type="GO" id="GO:0018279">
    <property type="term" value="P:protein N-linked glycosylation via asparagine"/>
    <property type="evidence" value="ECO:0007669"/>
    <property type="project" value="TreeGrafter"/>
</dbReference>
<keyword evidence="6 10" id="KW-0732">Signal</keyword>